<sequence length="1008" mass="114374">MGDMVCSDLDMPLFKSECVASLFSSYINMALPSWELWELVMDGRRVRTEFSSLLSSVIKNIVDVISTSVFQVVKPQVVSHSGLRNENHNYRYVTEEDILASFDTAFHLGLETALGLRVKHSYITDKMLQLLAAEVTNILNQLLDSEEREDSEPKLCYMHTREMVELLAFMLMLAEKHPESCRSQDAPKDPKSCDSQEAPEYTESCGSQPEPEDTESCDSQEHPESCDSQQEPDHTESCDSQPEPEHPESCDSQPEPEHPESCDSQDAPEHTESCDSQPERPESCDSQPEHPEACDSQPVHPESCDSQPVHPVSCDSQGSARTVSHSQNSEDSDSDTLLQRDWSFVVVFCSNLLIHILDSNALIYDVDFFGIIVRLGERTVGELGPTLPKNIKKVQIAVYKTLCCEYGSANALLAAMFSDSNFEEKVYWVLKEEVQKPEPVSFLDKMRSLFKKRTGRVYPKSTVSDHQDSVNQETGSTPSSSRKQKPPPNVCALVLALSSAEWAVFPLSSPHRASPLHRTRVFRATCRDVLIKASPLLIRNTAAETAAYAITVIPILIQLQPDELTTEARKQLRMSAAKSETTMEAKLKKLQCHFTWDLGDNKTKLLRLREKLQDIGTDEGNCWLGHIYNLQGYIHFQLGTNEADEAISFFSKATEALNRTRDADRGPWLLVNYGNLAWLHHLQGEEAESQAYLSKVTALLEEFPSPSQDELHPEICAEKAWTLLNFSREQKVLAGEYFQKAIEMRPDMVEWQTSHLLGLASIHKHNENELEADFMERMQNAKEQDPENLYLAAVCLKQRASRGEDVKDEASELATKILGNPVSSYGGLKVILRIYRGNESFDKATALAEEALQNHPDERYLKRCLALCYKWKINSRGSRPTPQMIDKAISLHKQVISLYPHSSFVKRMDLANVYAKSPHGLGEAEDIYRELLKRDLQPADKQVLYNTYAKFLNFERQDRNGSVDYHMRAAKIPHESFYRQNSIKALEKIRDRGRNRRSREIEQFLDRL</sequence>
<dbReference type="FunFam" id="1.25.40.10:FF:000036">
    <property type="entry name" value="interferon-induced protein with tetratricopeptide repeats 5"/>
    <property type="match status" value="1"/>
</dbReference>
<feature type="region of interest" description="Disordered" evidence="6">
    <location>
        <begin position="459"/>
        <end position="487"/>
    </location>
</feature>
<name>A0AAV6QBC0_SOLSE</name>
<evidence type="ECO:0000313" key="7">
    <source>
        <dbReference type="EMBL" id="KAG7486924.1"/>
    </source>
</evidence>
<evidence type="ECO:0000313" key="8">
    <source>
        <dbReference type="Proteomes" id="UP000693946"/>
    </source>
</evidence>
<feature type="compositionally biased region" description="Basic and acidic residues" evidence="6">
    <location>
        <begin position="180"/>
        <end position="194"/>
    </location>
</feature>
<evidence type="ECO:0000256" key="5">
    <source>
        <dbReference type="ARBA" id="ARBA00038336"/>
    </source>
</evidence>
<dbReference type="GO" id="GO:0051607">
    <property type="term" value="P:defense response to virus"/>
    <property type="evidence" value="ECO:0007669"/>
    <property type="project" value="TreeGrafter"/>
</dbReference>
<reference evidence="7 8" key="1">
    <citation type="journal article" date="2021" name="Sci. Rep.">
        <title>Chromosome anchoring in Senegalese sole (Solea senegalensis) reveals sex-associated markers and genome rearrangements in flatfish.</title>
        <authorList>
            <person name="Guerrero-Cozar I."/>
            <person name="Gomez-Garrido J."/>
            <person name="Berbel C."/>
            <person name="Martinez-Blanch J.F."/>
            <person name="Alioto T."/>
            <person name="Claros M.G."/>
            <person name="Gagnaire P.A."/>
            <person name="Manchado M."/>
        </authorList>
    </citation>
    <scope>NUCLEOTIDE SEQUENCE [LARGE SCALE GENOMIC DNA]</scope>
    <source>
        <strain evidence="7">Sse05_10M</strain>
    </source>
</reference>
<dbReference type="AlphaFoldDB" id="A0AAV6QBC0"/>
<evidence type="ECO:0000256" key="6">
    <source>
        <dbReference type="SAM" id="MobiDB-lite"/>
    </source>
</evidence>
<feature type="compositionally biased region" description="Basic and acidic residues" evidence="6">
    <location>
        <begin position="219"/>
        <end position="293"/>
    </location>
</feature>
<feature type="compositionally biased region" description="Polar residues" evidence="6">
    <location>
        <begin position="314"/>
        <end position="329"/>
    </location>
</feature>
<keyword evidence="1" id="KW-0399">Innate immunity</keyword>
<organism evidence="7 8">
    <name type="scientific">Solea senegalensis</name>
    <name type="common">Senegalese sole</name>
    <dbReference type="NCBI Taxonomy" id="28829"/>
    <lineage>
        <taxon>Eukaryota</taxon>
        <taxon>Metazoa</taxon>
        <taxon>Chordata</taxon>
        <taxon>Craniata</taxon>
        <taxon>Vertebrata</taxon>
        <taxon>Euteleostomi</taxon>
        <taxon>Actinopterygii</taxon>
        <taxon>Neopterygii</taxon>
        <taxon>Teleostei</taxon>
        <taxon>Neoteleostei</taxon>
        <taxon>Acanthomorphata</taxon>
        <taxon>Carangaria</taxon>
        <taxon>Pleuronectiformes</taxon>
        <taxon>Pleuronectoidei</taxon>
        <taxon>Soleidae</taxon>
        <taxon>Solea</taxon>
    </lineage>
</organism>
<dbReference type="GO" id="GO:0005829">
    <property type="term" value="C:cytosol"/>
    <property type="evidence" value="ECO:0007669"/>
    <property type="project" value="TreeGrafter"/>
</dbReference>
<evidence type="ECO:0000256" key="2">
    <source>
        <dbReference type="ARBA" id="ARBA00022737"/>
    </source>
</evidence>
<gene>
    <name evidence="7" type="ORF">JOB18_042219</name>
</gene>
<keyword evidence="3" id="KW-0802">TPR repeat</keyword>
<dbReference type="Proteomes" id="UP000693946">
    <property type="component" value="Linkage Group LG6"/>
</dbReference>
<dbReference type="PANTHER" id="PTHR10271">
    <property type="entry name" value="INTERFERON-INDUCED PROTEIN WITH TETRATRICOPEPTIDE REPEATS"/>
    <property type="match status" value="1"/>
</dbReference>
<accession>A0AAV6QBC0</accession>
<evidence type="ECO:0000256" key="3">
    <source>
        <dbReference type="ARBA" id="ARBA00022803"/>
    </source>
</evidence>
<keyword evidence="4" id="KW-0391">Immunity</keyword>
<evidence type="ECO:0000256" key="1">
    <source>
        <dbReference type="ARBA" id="ARBA00022588"/>
    </source>
</evidence>
<comment type="similarity">
    <text evidence="5">Belongs to the IFIT family.</text>
</comment>
<dbReference type="GO" id="GO:0045087">
    <property type="term" value="P:innate immune response"/>
    <property type="evidence" value="ECO:0007669"/>
    <property type="project" value="UniProtKB-KW"/>
</dbReference>
<feature type="region of interest" description="Disordered" evidence="6">
    <location>
        <begin position="180"/>
        <end position="334"/>
    </location>
</feature>
<dbReference type="PANTHER" id="PTHR10271:SF14">
    <property type="entry name" value="INTERFERON-INDUCED PROTEIN WITH TETRATRICOPEPTIDE REPEATS-RELATED"/>
    <property type="match status" value="1"/>
</dbReference>
<keyword evidence="8" id="KW-1185">Reference proteome</keyword>
<protein>
    <submittedName>
        <fullName evidence="7">Interferon-induced protein with tetratricopeptide repeats 1-like</fullName>
    </submittedName>
</protein>
<comment type="caution">
    <text evidence="7">The sequence shown here is derived from an EMBL/GenBank/DDBJ whole genome shotgun (WGS) entry which is preliminary data.</text>
</comment>
<dbReference type="EMBL" id="JAGKHQ010000018">
    <property type="protein sequence ID" value="KAG7486924.1"/>
    <property type="molecule type" value="Genomic_DNA"/>
</dbReference>
<proteinExistence type="inferred from homology"/>
<keyword evidence="2" id="KW-0677">Repeat</keyword>
<evidence type="ECO:0000256" key="4">
    <source>
        <dbReference type="ARBA" id="ARBA00022859"/>
    </source>
</evidence>
<feature type="compositionally biased region" description="Polar residues" evidence="6">
    <location>
        <begin position="469"/>
        <end position="481"/>
    </location>
</feature>